<dbReference type="EMBL" id="AUWU02000003">
    <property type="protein sequence ID" value="KAH0575576.1"/>
    <property type="molecule type" value="Genomic_DNA"/>
</dbReference>
<keyword evidence="2" id="KW-0677">Repeat</keyword>
<dbReference type="InterPro" id="IPR032675">
    <property type="entry name" value="LRR_dom_sf"/>
</dbReference>
<keyword evidence="1" id="KW-0433">Leucine-rich repeat</keyword>
<feature type="region of interest" description="Disordered" evidence="3">
    <location>
        <begin position="175"/>
        <end position="272"/>
    </location>
</feature>
<dbReference type="Proteomes" id="UP000018208">
    <property type="component" value="Unassembled WGS sequence"/>
</dbReference>
<evidence type="ECO:0000313" key="4">
    <source>
        <dbReference type="EMBL" id="EST46312.1"/>
    </source>
</evidence>
<gene>
    <name evidence="4" type="ORF">SS50377_13699</name>
    <name evidence="5" type="ORF">SS50377_23211</name>
</gene>
<dbReference type="OrthoDB" id="1517790at2759"/>
<proteinExistence type="predicted"/>
<feature type="compositionally biased region" description="Basic and acidic residues" evidence="3">
    <location>
        <begin position="261"/>
        <end position="272"/>
    </location>
</feature>
<dbReference type="VEuPathDB" id="GiardiaDB:SS50377_23211"/>
<reference evidence="4 5" key="1">
    <citation type="journal article" date="2014" name="PLoS Genet.">
        <title>The Genome of Spironucleus salmonicida Highlights a Fish Pathogen Adapted to Fluctuating Environments.</title>
        <authorList>
            <person name="Xu F."/>
            <person name="Jerlstrom-Hultqvist J."/>
            <person name="Einarsson E."/>
            <person name="Astvaldsson A."/>
            <person name="Svard S.G."/>
            <person name="Andersson J.O."/>
        </authorList>
    </citation>
    <scope>NUCLEOTIDE SEQUENCE</scope>
    <source>
        <strain evidence="5">ATCC 50377</strain>
    </source>
</reference>
<evidence type="ECO:0000256" key="2">
    <source>
        <dbReference type="ARBA" id="ARBA00022737"/>
    </source>
</evidence>
<sequence>MRSKHNLNKQNLSNIEDKINNPEAVLFLDVSSNNITSLQQFSNFISIQELKLSYNFVFDLQQVTYLSNLRNLKQLDLTFNPVSQNTEFRLFCIRLIPTLTMLNMKPVTSEEQIQSSCYQFQTPIQFPVSLDTLSQPTELLKNETQQESPKTLIPKMQDGQNISIIQQIKDLQEVEDSDSTYDFQSQQSQTQMVPTLNPKDQVAKDNTIQQSTSFQTMRKSSQQTRQLPTLSAPSMQKGGMPKQANPLTPKKENKPPINPIKKPDIKKSAEKSELQQKLMQAIMPMLDLLDIPHLTLLQENINQRRQKK</sequence>
<keyword evidence="6" id="KW-1185">Reference proteome</keyword>
<name>V6LNR3_9EUKA</name>
<feature type="compositionally biased region" description="Polar residues" evidence="3">
    <location>
        <begin position="180"/>
        <end position="194"/>
    </location>
</feature>
<protein>
    <submittedName>
        <fullName evidence="5">Leucine rich repeat protein</fullName>
    </submittedName>
</protein>
<feature type="compositionally biased region" description="Polar residues" evidence="3">
    <location>
        <begin position="204"/>
        <end position="234"/>
    </location>
</feature>
<reference evidence="5" key="2">
    <citation type="submission" date="2020-12" db="EMBL/GenBank/DDBJ databases">
        <title>New Spironucleus salmonicida genome in near-complete chromosomes.</title>
        <authorList>
            <person name="Xu F."/>
            <person name="Kurt Z."/>
            <person name="Jimenez-Gonzalez A."/>
            <person name="Astvaldsson A."/>
            <person name="Andersson J.O."/>
            <person name="Svard S.G."/>
        </authorList>
    </citation>
    <scope>NUCLEOTIDE SEQUENCE</scope>
    <source>
        <strain evidence="5">ATCC 50377</strain>
    </source>
</reference>
<dbReference type="AlphaFoldDB" id="V6LNR3"/>
<accession>V6LNR3</accession>
<dbReference type="PANTHER" id="PTHR18849">
    <property type="entry name" value="LEUCINE RICH REPEAT PROTEIN"/>
    <property type="match status" value="1"/>
</dbReference>
<evidence type="ECO:0000313" key="5">
    <source>
        <dbReference type="EMBL" id="KAH0575576.1"/>
    </source>
</evidence>
<evidence type="ECO:0000256" key="3">
    <source>
        <dbReference type="SAM" id="MobiDB-lite"/>
    </source>
</evidence>
<dbReference type="EMBL" id="KI546078">
    <property type="protein sequence ID" value="EST46312.1"/>
    <property type="molecule type" value="Genomic_DNA"/>
</dbReference>
<evidence type="ECO:0000256" key="1">
    <source>
        <dbReference type="ARBA" id="ARBA00022614"/>
    </source>
</evidence>
<dbReference type="SUPFAM" id="SSF52075">
    <property type="entry name" value="Outer arm dynein light chain 1"/>
    <property type="match status" value="1"/>
</dbReference>
<evidence type="ECO:0000313" key="6">
    <source>
        <dbReference type="Proteomes" id="UP000018208"/>
    </source>
</evidence>
<dbReference type="PANTHER" id="PTHR18849:SF0">
    <property type="entry name" value="CILIA- AND FLAGELLA-ASSOCIATED PROTEIN 410-RELATED"/>
    <property type="match status" value="1"/>
</dbReference>
<organism evidence="4">
    <name type="scientific">Spironucleus salmonicida</name>
    <dbReference type="NCBI Taxonomy" id="348837"/>
    <lineage>
        <taxon>Eukaryota</taxon>
        <taxon>Metamonada</taxon>
        <taxon>Diplomonadida</taxon>
        <taxon>Hexamitidae</taxon>
        <taxon>Hexamitinae</taxon>
        <taxon>Spironucleus</taxon>
    </lineage>
</organism>
<dbReference type="Gene3D" id="3.80.10.10">
    <property type="entry name" value="Ribonuclease Inhibitor"/>
    <property type="match status" value="1"/>
</dbReference>